<evidence type="ECO:0000256" key="3">
    <source>
        <dbReference type="ARBA" id="ARBA00022837"/>
    </source>
</evidence>
<dbReference type="Gene3D" id="2.60.40.2030">
    <property type="match status" value="2"/>
</dbReference>
<feature type="region of interest" description="Disordered" evidence="4">
    <location>
        <begin position="387"/>
        <end position="408"/>
    </location>
</feature>
<evidence type="ECO:0000259" key="7">
    <source>
        <dbReference type="Pfam" id="PF19076"/>
    </source>
</evidence>
<accession>A0ABS3NLW6</accession>
<dbReference type="Pfam" id="PF19076">
    <property type="entry name" value="CshA_repeat"/>
    <property type="match status" value="1"/>
</dbReference>
<keyword evidence="1" id="KW-0732">Signal</keyword>
<dbReference type="InterPro" id="IPR038081">
    <property type="entry name" value="CalX-like_sf"/>
</dbReference>
<evidence type="ECO:0000256" key="4">
    <source>
        <dbReference type="SAM" id="MobiDB-lite"/>
    </source>
</evidence>
<feature type="domain" description="Calx-beta" evidence="5">
    <location>
        <begin position="697"/>
        <end position="797"/>
    </location>
</feature>
<dbReference type="InterPro" id="IPR041690">
    <property type="entry name" value="Cadherin_5"/>
</dbReference>
<name>A0ABS3NLW6_9GAMM</name>
<evidence type="ECO:0000259" key="5">
    <source>
        <dbReference type="Pfam" id="PF03160"/>
    </source>
</evidence>
<evidence type="ECO:0000313" key="8">
    <source>
        <dbReference type="EMBL" id="MBO1530100.1"/>
    </source>
</evidence>
<feature type="compositionally biased region" description="Polar residues" evidence="4">
    <location>
        <begin position="564"/>
        <end position="585"/>
    </location>
</feature>
<dbReference type="NCBIfam" id="TIGR04225">
    <property type="entry name" value="CshA_fibril_rpt"/>
    <property type="match status" value="1"/>
</dbReference>
<comment type="caution">
    <text evidence="8">The sequence shown here is derived from an EMBL/GenBank/DDBJ whole genome shotgun (WGS) entry which is preliminary data.</text>
</comment>
<evidence type="ECO:0000313" key="9">
    <source>
        <dbReference type="Proteomes" id="UP000664554"/>
    </source>
</evidence>
<dbReference type="Proteomes" id="UP000664554">
    <property type="component" value="Unassembled WGS sequence"/>
</dbReference>
<dbReference type="InterPro" id="IPR003644">
    <property type="entry name" value="Calx_beta"/>
</dbReference>
<evidence type="ECO:0000256" key="2">
    <source>
        <dbReference type="ARBA" id="ARBA00022737"/>
    </source>
</evidence>
<dbReference type="InterPro" id="IPR026395">
    <property type="entry name" value="CshA_fibril"/>
</dbReference>
<dbReference type="Gene3D" id="2.40.50.290">
    <property type="match status" value="1"/>
</dbReference>
<feature type="domain" description="CshA" evidence="7">
    <location>
        <begin position="168"/>
        <end position="262"/>
    </location>
</feature>
<gene>
    <name evidence="8" type="ORF">J3492_02595</name>
</gene>
<keyword evidence="2" id="KW-0677">Repeat</keyword>
<feature type="domain" description="Cadherin-like" evidence="6">
    <location>
        <begin position="609"/>
        <end position="664"/>
    </location>
</feature>
<evidence type="ECO:0000259" key="6">
    <source>
        <dbReference type="Pfam" id="PF17892"/>
    </source>
</evidence>
<dbReference type="EMBL" id="JAGBKM010000003">
    <property type="protein sequence ID" value="MBO1530100.1"/>
    <property type="molecule type" value="Genomic_DNA"/>
</dbReference>
<keyword evidence="9" id="KW-1185">Reference proteome</keyword>
<evidence type="ECO:0000256" key="1">
    <source>
        <dbReference type="ARBA" id="ARBA00022729"/>
    </source>
</evidence>
<dbReference type="Pfam" id="PF03160">
    <property type="entry name" value="Calx-beta"/>
    <property type="match status" value="3"/>
</dbReference>
<protein>
    <submittedName>
        <fullName evidence="8">Cadherin-like domain-containing protein</fullName>
    </submittedName>
</protein>
<feature type="domain" description="Calx-beta" evidence="5">
    <location>
        <begin position="292"/>
        <end position="388"/>
    </location>
</feature>
<dbReference type="RefSeq" id="WP_207989538.1">
    <property type="nucleotide sequence ID" value="NZ_JAGBKM010000003.1"/>
</dbReference>
<proteinExistence type="predicted"/>
<keyword evidence="3" id="KW-0106">Calcium</keyword>
<dbReference type="Pfam" id="PF17892">
    <property type="entry name" value="Cadherin_5"/>
    <property type="match status" value="1"/>
</dbReference>
<reference evidence="8 9" key="1">
    <citation type="submission" date="2021-03" db="EMBL/GenBank/DDBJ databases">
        <authorList>
            <person name="Shang D.-D."/>
            <person name="Du Z.-J."/>
            <person name="Chen G.-J."/>
        </authorList>
    </citation>
    <scope>NUCLEOTIDE SEQUENCE [LARGE SCALE GENOMIC DNA]</scope>
    <source>
        <strain evidence="8 9">F1192</strain>
    </source>
</reference>
<sequence length="940" mass="97596">MNTIIVKTNDATQTIDQVQVVTKDGKPTIIKAMDKVNYEFHDTAIGRAPNHIITKRLKNDLHVSFEEEGEESDLIIEGFYDNPDSALLGIAEDGEYYYYIPDTGETYDYVTQLEVGDVEGQALGGTEYVAVVPWWIPAAAGVGLVGIVAASSSSSNDSGGVTPPVNQAPVAEDDVVKGETGQPVTIDVVANDIDPENDLDPTSVKLIDPVTGDEVTSITVPDEGEWVVDPTTGKVTFTPESGFSNDPTPIEYVVSDNAGLKSNQATITVDYPGVVSITGTTSLNETAADGSANEATYTVSISNPSTEDTVIEVTISDGSTEGSADYTAPVTQEVTIPAGQTTVDISVPIVDDNLFEGPEDFTVTVTDITSGTATIGPDDSVNTTIYDDGTTDGETPVDPADPSVGDDTPVVSITATKDTATEGVDNLLIFDVSQDNLSNFDTIVDVKLNTVNSTIEAADVASISYTNSDGIVVTLGTQAEIQDFLTNGASVKIAAGSTKAPVITITVADDDVYEQSEDLVLDISNAQNATIGTDSATGTIYDEDRVAGSEDRLGDFNDGDEAQSTDQGTPVSGNLLDNTSETDPSISLSVSNVQVDTDGDGVLDTIPTDGTPTAVTDVNGDPIGSITVNANGDYTFTPDADFTGDVPVIGYDVVDGSGNVLDDSVLDLTVLPGPVTIEIEATIGTATEGTSDDTLEFTLRQNVASDQDTVVNVRLDAANSPDITAGDIARLQYTKADGSVVDTTDQGEISAFLATGDDVLIAAGSKESLITISVADDSVYEQTEDLGLIISNAVNPNGVTITTATDSGVIEDEAAQDGTPQEGDRPTVGITASKATAIEGVDNTLEYTVEQDNESNLATTVTVKVATGSSEVEAADIASIGYIDATGSPVTITDSAAIQALLNGTTTLQVKVPAGSTAAPKITVIVKDDDIYEDSEQLSF</sequence>
<feature type="non-terminal residue" evidence="8">
    <location>
        <position position="940"/>
    </location>
</feature>
<dbReference type="SUPFAM" id="SSF141072">
    <property type="entry name" value="CalX-like"/>
    <property type="match status" value="3"/>
</dbReference>
<feature type="domain" description="Calx-beta" evidence="5">
    <location>
        <begin position="460"/>
        <end position="544"/>
    </location>
</feature>
<organism evidence="8 9">
    <name type="scientific">Psychrobacter coccoides</name>
    <dbReference type="NCBI Taxonomy" id="2818440"/>
    <lineage>
        <taxon>Bacteria</taxon>
        <taxon>Pseudomonadati</taxon>
        <taxon>Pseudomonadota</taxon>
        <taxon>Gammaproteobacteria</taxon>
        <taxon>Moraxellales</taxon>
        <taxon>Moraxellaceae</taxon>
        <taxon>Psychrobacter</taxon>
    </lineage>
</organism>
<feature type="region of interest" description="Disordered" evidence="4">
    <location>
        <begin position="549"/>
        <end position="585"/>
    </location>
</feature>